<evidence type="ECO:0000256" key="2">
    <source>
        <dbReference type="ARBA" id="ARBA00022670"/>
    </source>
</evidence>
<evidence type="ECO:0000313" key="5">
    <source>
        <dbReference type="EMBL" id="ETM54961.1"/>
    </source>
</evidence>
<dbReference type="InterPro" id="IPR038765">
    <property type="entry name" value="Papain-like_cys_pep_sf"/>
</dbReference>
<dbReference type="PROSITE" id="PS50600">
    <property type="entry name" value="ULP_PROTEASE"/>
    <property type="match status" value="1"/>
</dbReference>
<proteinExistence type="inferred from homology"/>
<dbReference type="SUPFAM" id="SSF54001">
    <property type="entry name" value="Cysteine proteinases"/>
    <property type="match status" value="1"/>
</dbReference>
<dbReference type="InterPro" id="IPR003653">
    <property type="entry name" value="Peptidase_C48_C"/>
</dbReference>
<organism evidence="5">
    <name type="scientific">Phytophthora nicotianae</name>
    <name type="common">Potato buckeye rot agent</name>
    <name type="synonym">Phytophthora parasitica</name>
    <dbReference type="NCBI Taxonomy" id="4792"/>
    <lineage>
        <taxon>Eukaryota</taxon>
        <taxon>Sar</taxon>
        <taxon>Stramenopiles</taxon>
        <taxon>Oomycota</taxon>
        <taxon>Peronosporomycetes</taxon>
        <taxon>Peronosporales</taxon>
        <taxon>Peronosporaceae</taxon>
        <taxon>Phytophthora</taxon>
    </lineage>
</organism>
<gene>
    <name evidence="5" type="ORF">L914_01767</name>
</gene>
<reference evidence="5" key="1">
    <citation type="submission" date="2013-11" db="EMBL/GenBank/DDBJ databases">
        <title>The Genome Sequence of Phytophthora parasitica IAC_01/95.</title>
        <authorList>
            <consortium name="The Broad Institute Genomics Platform"/>
            <person name="Russ C."/>
            <person name="Tyler B."/>
            <person name="Panabieres F."/>
            <person name="Shan W."/>
            <person name="Tripathy S."/>
            <person name="Grunwald N."/>
            <person name="Machado M."/>
            <person name="Johnson C.S."/>
            <person name="Arredondo F."/>
            <person name="Hong C."/>
            <person name="Coffey M."/>
            <person name="Young S.K."/>
            <person name="Zeng Q."/>
            <person name="Gargeya S."/>
            <person name="Fitzgerald M."/>
            <person name="Abouelleil A."/>
            <person name="Alvarado L."/>
            <person name="Chapman S.B."/>
            <person name="Gainer-Dewar J."/>
            <person name="Goldberg J."/>
            <person name="Griggs A."/>
            <person name="Gujja S."/>
            <person name="Hansen M."/>
            <person name="Howarth C."/>
            <person name="Imamovic A."/>
            <person name="Ireland A."/>
            <person name="Larimer J."/>
            <person name="McCowan C."/>
            <person name="Murphy C."/>
            <person name="Pearson M."/>
            <person name="Poon T.W."/>
            <person name="Priest M."/>
            <person name="Roberts A."/>
            <person name="Saif S."/>
            <person name="Shea T."/>
            <person name="Sykes S."/>
            <person name="Wortman J."/>
            <person name="Nusbaum C."/>
            <person name="Birren B."/>
        </authorList>
    </citation>
    <scope>NUCLEOTIDE SEQUENCE [LARGE SCALE GENOMIC DNA]</scope>
    <source>
        <strain evidence="5">IAC_01/95</strain>
    </source>
</reference>
<evidence type="ECO:0000259" key="4">
    <source>
        <dbReference type="PROSITE" id="PS50600"/>
    </source>
</evidence>
<comment type="similarity">
    <text evidence="1">Belongs to the peptidase C48 family.</text>
</comment>
<accession>W2P2C2</accession>
<evidence type="ECO:0000256" key="3">
    <source>
        <dbReference type="ARBA" id="ARBA00022801"/>
    </source>
</evidence>
<dbReference type="GO" id="GO:0006508">
    <property type="term" value="P:proteolysis"/>
    <property type="evidence" value="ECO:0007669"/>
    <property type="project" value="UniProtKB-KW"/>
</dbReference>
<sequence length="155" mass="17564">MSPIAELDKAQEFVYSMLYRVIPPSWLIDANIRGLCARLTTDFPTCKFSGVQEATTKSARAKDNEEVVTKLLLPLNFGNAHWCCVVEKVGAKRIFYYDSLNQKCYMRAAKGVATYLKHNGFNDFAVVPHNNPIQFDQYSCGVLVCWMFLRQVVPG</sequence>
<protein>
    <recommendedName>
        <fullName evidence="4">Ubiquitin-like protease family profile domain-containing protein</fullName>
    </recommendedName>
</protein>
<keyword evidence="3" id="KW-0378">Hydrolase</keyword>
<dbReference type="VEuPathDB" id="FungiDB:PPTG_12146"/>
<dbReference type="Pfam" id="PF02902">
    <property type="entry name" value="Peptidase_C48"/>
    <property type="match status" value="1"/>
</dbReference>
<dbReference type="AlphaFoldDB" id="W2P2C2"/>
<evidence type="ECO:0000256" key="1">
    <source>
        <dbReference type="ARBA" id="ARBA00005234"/>
    </source>
</evidence>
<feature type="domain" description="Ubiquitin-like protease family profile" evidence="4">
    <location>
        <begin position="1"/>
        <end position="151"/>
    </location>
</feature>
<dbReference type="Gene3D" id="3.40.395.10">
    <property type="entry name" value="Adenoviral Proteinase, Chain A"/>
    <property type="match status" value="1"/>
</dbReference>
<name>W2P2C2_PHYNI</name>
<dbReference type="EMBL" id="KI690863">
    <property type="protein sequence ID" value="ETM54961.1"/>
    <property type="molecule type" value="Genomic_DNA"/>
</dbReference>
<keyword evidence="2" id="KW-0645">Protease</keyword>
<dbReference type="Proteomes" id="UP000054532">
    <property type="component" value="Unassembled WGS sequence"/>
</dbReference>
<dbReference type="GO" id="GO:0008234">
    <property type="term" value="F:cysteine-type peptidase activity"/>
    <property type="evidence" value="ECO:0007669"/>
    <property type="project" value="InterPro"/>
</dbReference>